<protein>
    <recommendedName>
        <fullName evidence="8">CASP-like protein</fullName>
    </recommendedName>
</protein>
<evidence type="ECO:0000256" key="2">
    <source>
        <dbReference type="ARBA" id="ARBA00007651"/>
    </source>
</evidence>
<evidence type="ECO:0000256" key="5">
    <source>
        <dbReference type="ARBA" id="ARBA00022692"/>
    </source>
</evidence>
<evidence type="ECO:0000313" key="11">
    <source>
        <dbReference type="Proteomes" id="UP001415857"/>
    </source>
</evidence>
<dbReference type="InterPro" id="IPR006702">
    <property type="entry name" value="CASP_dom"/>
</dbReference>
<keyword evidence="5 8" id="KW-0812">Transmembrane</keyword>
<dbReference type="Proteomes" id="UP001415857">
    <property type="component" value="Unassembled WGS sequence"/>
</dbReference>
<evidence type="ECO:0000259" key="9">
    <source>
        <dbReference type="Pfam" id="PF04535"/>
    </source>
</evidence>
<dbReference type="AlphaFoldDB" id="A0AAP0WQH0"/>
<comment type="caution">
    <text evidence="10">The sequence shown here is derived from an EMBL/GenBank/DDBJ whole genome shotgun (WGS) entry which is preliminary data.</text>
</comment>
<dbReference type="EMBL" id="JBBPBK010000010">
    <property type="protein sequence ID" value="KAK9276502.1"/>
    <property type="molecule type" value="Genomic_DNA"/>
</dbReference>
<proteinExistence type="inferred from homology"/>
<feature type="transmembrane region" description="Helical" evidence="8">
    <location>
        <begin position="133"/>
        <end position="157"/>
    </location>
</feature>
<comment type="subunit">
    <text evidence="3 8">Homodimer and heterodimers.</text>
</comment>
<dbReference type="Pfam" id="PF04535">
    <property type="entry name" value="CASP_dom"/>
    <property type="match status" value="1"/>
</dbReference>
<evidence type="ECO:0000256" key="6">
    <source>
        <dbReference type="ARBA" id="ARBA00022989"/>
    </source>
</evidence>
<evidence type="ECO:0000313" key="10">
    <source>
        <dbReference type="EMBL" id="KAK9276502.1"/>
    </source>
</evidence>
<sequence length="201" mass="22033">MKERDVVTICGSMAGVSPTAAYSPAQPQPTTPSPFSFSVASTRWSSRHSIDISSLLLRFLSLLFSFVSALSLAAPSPSKKKGEESTSFSKHPELMYCFIVSIIAFLYSAFQLFKGVCDIAHRGILISDKLSDYISFILDQLVGYLLISSSSVTVLAIQQIEQTTSLRKPAIVSMSMSFATYLVIALCALFSGYKLCKRIIW</sequence>
<gene>
    <name evidence="10" type="ORF">L1049_006036</name>
</gene>
<accession>A0AAP0WQH0</accession>
<dbReference type="PANTHER" id="PTHR33573:SF15">
    <property type="entry name" value="CASP-LIKE PROTEIN 4A4"/>
    <property type="match status" value="1"/>
</dbReference>
<comment type="similarity">
    <text evidence="2 8">Belongs to the Casparian strip membrane proteins (CASP) family.</text>
</comment>
<dbReference type="GO" id="GO:0005886">
    <property type="term" value="C:plasma membrane"/>
    <property type="evidence" value="ECO:0007669"/>
    <property type="project" value="UniProtKB-SubCell"/>
</dbReference>
<feature type="transmembrane region" description="Helical" evidence="8">
    <location>
        <begin position="169"/>
        <end position="193"/>
    </location>
</feature>
<keyword evidence="11" id="KW-1185">Reference proteome</keyword>
<keyword evidence="6 8" id="KW-1133">Transmembrane helix</keyword>
<dbReference type="PANTHER" id="PTHR33573">
    <property type="entry name" value="CASP-LIKE PROTEIN 4A4"/>
    <property type="match status" value="1"/>
</dbReference>
<reference evidence="10 11" key="1">
    <citation type="journal article" date="2024" name="Plant J.">
        <title>Genome sequences and population genomics reveal climatic adaptation and genomic divergence between two closely related sweetgum species.</title>
        <authorList>
            <person name="Xu W.Q."/>
            <person name="Ren C.Q."/>
            <person name="Zhang X.Y."/>
            <person name="Comes H.P."/>
            <person name="Liu X.H."/>
            <person name="Li Y.G."/>
            <person name="Kettle C.J."/>
            <person name="Jalonen R."/>
            <person name="Gaisberger H."/>
            <person name="Ma Y.Z."/>
            <person name="Qiu Y.X."/>
        </authorList>
    </citation>
    <scope>NUCLEOTIDE SEQUENCE [LARGE SCALE GENOMIC DNA]</scope>
    <source>
        <strain evidence="10">Hangzhou</strain>
    </source>
</reference>
<evidence type="ECO:0000256" key="3">
    <source>
        <dbReference type="ARBA" id="ARBA00011489"/>
    </source>
</evidence>
<evidence type="ECO:0000256" key="7">
    <source>
        <dbReference type="ARBA" id="ARBA00023136"/>
    </source>
</evidence>
<name>A0AAP0WQH0_LIQFO</name>
<comment type="subcellular location">
    <subcellularLocation>
        <location evidence="1 8">Cell membrane</location>
        <topology evidence="1 8">Multi-pass membrane protein</topology>
    </subcellularLocation>
</comment>
<feature type="domain" description="Casparian strip membrane protein" evidence="9">
    <location>
        <begin position="49"/>
        <end position="157"/>
    </location>
</feature>
<evidence type="ECO:0000256" key="1">
    <source>
        <dbReference type="ARBA" id="ARBA00004651"/>
    </source>
</evidence>
<keyword evidence="7 8" id="KW-0472">Membrane</keyword>
<organism evidence="10 11">
    <name type="scientific">Liquidambar formosana</name>
    <name type="common">Formosan gum</name>
    <dbReference type="NCBI Taxonomy" id="63359"/>
    <lineage>
        <taxon>Eukaryota</taxon>
        <taxon>Viridiplantae</taxon>
        <taxon>Streptophyta</taxon>
        <taxon>Embryophyta</taxon>
        <taxon>Tracheophyta</taxon>
        <taxon>Spermatophyta</taxon>
        <taxon>Magnoliopsida</taxon>
        <taxon>eudicotyledons</taxon>
        <taxon>Gunneridae</taxon>
        <taxon>Pentapetalae</taxon>
        <taxon>Saxifragales</taxon>
        <taxon>Altingiaceae</taxon>
        <taxon>Liquidambar</taxon>
    </lineage>
</organism>
<keyword evidence="4 8" id="KW-1003">Cell membrane</keyword>
<evidence type="ECO:0000256" key="4">
    <source>
        <dbReference type="ARBA" id="ARBA00022475"/>
    </source>
</evidence>
<evidence type="ECO:0000256" key="8">
    <source>
        <dbReference type="RuleBase" id="RU361233"/>
    </source>
</evidence>
<feature type="transmembrane region" description="Helical" evidence="8">
    <location>
        <begin position="94"/>
        <end position="113"/>
    </location>
</feature>
<feature type="transmembrane region" description="Helical" evidence="8">
    <location>
        <begin position="55"/>
        <end position="74"/>
    </location>
</feature>